<evidence type="ECO:0000259" key="6">
    <source>
        <dbReference type="PROSITE" id="PS50048"/>
    </source>
</evidence>
<dbReference type="PANTHER" id="PTHR46910">
    <property type="entry name" value="TRANSCRIPTION FACTOR PDR1"/>
    <property type="match status" value="1"/>
</dbReference>
<gene>
    <name evidence="7" type="ORF">BCR39DRAFT_533454</name>
</gene>
<evidence type="ECO:0000313" key="7">
    <source>
        <dbReference type="EMBL" id="ORY28987.1"/>
    </source>
</evidence>
<dbReference type="GO" id="GO:0000981">
    <property type="term" value="F:DNA-binding transcription factor activity, RNA polymerase II-specific"/>
    <property type="evidence" value="ECO:0007669"/>
    <property type="project" value="InterPro"/>
</dbReference>
<keyword evidence="2" id="KW-0479">Metal-binding</keyword>
<protein>
    <submittedName>
        <fullName evidence="7">Fungal-specific transcription factor domain-domain-containing protein</fullName>
    </submittedName>
</protein>
<dbReference type="Gene3D" id="4.10.240.10">
    <property type="entry name" value="Zn(2)-C6 fungal-type DNA-binding domain"/>
    <property type="match status" value="1"/>
</dbReference>
<feature type="compositionally biased region" description="Polar residues" evidence="5">
    <location>
        <begin position="1"/>
        <end position="18"/>
    </location>
</feature>
<feature type="compositionally biased region" description="Polar residues" evidence="5">
    <location>
        <begin position="193"/>
        <end position="207"/>
    </location>
</feature>
<dbReference type="SMART" id="SM00066">
    <property type="entry name" value="GAL4"/>
    <property type="match status" value="1"/>
</dbReference>
<dbReference type="PROSITE" id="PS50048">
    <property type="entry name" value="ZN2_CY6_FUNGAL_2"/>
    <property type="match status" value="1"/>
</dbReference>
<dbReference type="SUPFAM" id="SSF57701">
    <property type="entry name" value="Zn2/Cys6 DNA-binding domain"/>
    <property type="match status" value="1"/>
</dbReference>
<evidence type="ECO:0000256" key="3">
    <source>
        <dbReference type="ARBA" id="ARBA00023125"/>
    </source>
</evidence>
<dbReference type="Pfam" id="PF00172">
    <property type="entry name" value="Zn_clus"/>
    <property type="match status" value="1"/>
</dbReference>
<evidence type="ECO:0000313" key="8">
    <source>
        <dbReference type="Proteomes" id="UP000193986"/>
    </source>
</evidence>
<feature type="region of interest" description="Disordered" evidence="5">
    <location>
        <begin position="171"/>
        <end position="221"/>
    </location>
</feature>
<dbReference type="InterPro" id="IPR001138">
    <property type="entry name" value="Zn2Cys6_DnaBD"/>
</dbReference>
<evidence type="ECO:0000256" key="5">
    <source>
        <dbReference type="SAM" id="MobiDB-lite"/>
    </source>
</evidence>
<dbReference type="AlphaFoldDB" id="A0A1Y2B3D3"/>
<organism evidence="7 8">
    <name type="scientific">Naematelia encephala</name>
    <dbReference type="NCBI Taxonomy" id="71784"/>
    <lineage>
        <taxon>Eukaryota</taxon>
        <taxon>Fungi</taxon>
        <taxon>Dikarya</taxon>
        <taxon>Basidiomycota</taxon>
        <taxon>Agaricomycotina</taxon>
        <taxon>Tremellomycetes</taxon>
        <taxon>Tremellales</taxon>
        <taxon>Naemateliaceae</taxon>
        <taxon>Naematelia</taxon>
    </lineage>
</organism>
<reference evidence="7 8" key="1">
    <citation type="submission" date="2016-07" db="EMBL/GenBank/DDBJ databases">
        <title>Pervasive Adenine N6-methylation of Active Genes in Fungi.</title>
        <authorList>
            <consortium name="DOE Joint Genome Institute"/>
            <person name="Mondo S.J."/>
            <person name="Dannebaum R.O."/>
            <person name="Kuo R.C."/>
            <person name="Labutti K."/>
            <person name="Haridas S."/>
            <person name="Kuo A."/>
            <person name="Salamov A."/>
            <person name="Ahrendt S.R."/>
            <person name="Lipzen A."/>
            <person name="Sullivan W."/>
            <person name="Andreopoulos W.B."/>
            <person name="Clum A."/>
            <person name="Lindquist E."/>
            <person name="Daum C."/>
            <person name="Ramamoorthy G.K."/>
            <person name="Gryganskyi A."/>
            <person name="Culley D."/>
            <person name="Magnuson J.K."/>
            <person name="James T.Y."/>
            <person name="O'Malley M.A."/>
            <person name="Stajich J.E."/>
            <person name="Spatafora J.W."/>
            <person name="Visel A."/>
            <person name="Grigoriev I.V."/>
        </authorList>
    </citation>
    <scope>NUCLEOTIDE SEQUENCE [LARGE SCALE GENOMIC DNA]</scope>
    <source>
        <strain evidence="7 8">68-887.2</strain>
    </source>
</reference>
<dbReference type="OrthoDB" id="25921at2759"/>
<dbReference type="GO" id="GO:0003677">
    <property type="term" value="F:DNA binding"/>
    <property type="evidence" value="ECO:0007669"/>
    <property type="project" value="UniProtKB-KW"/>
</dbReference>
<dbReference type="GO" id="GO:0005634">
    <property type="term" value="C:nucleus"/>
    <property type="evidence" value="ECO:0007669"/>
    <property type="project" value="UniProtKB-SubCell"/>
</dbReference>
<dbReference type="EMBL" id="MCFC01000028">
    <property type="protein sequence ID" value="ORY28987.1"/>
    <property type="molecule type" value="Genomic_DNA"/>
</dbReference>
<feature type="region of interest" description="Disordered" evidence="5">
    <location>
        <begin position="1"/>
        <end position="23"/>
    </location>
</feature>
<evidence type="ECO:0000256" key="1">
    <source>
        <dbReference type="ARBA" id="ARBA00004123"/>
    </source>
</evidence>
<dbReference type="PROSITE" id="PS00463">
    <property type="entry name" value="ZN2_CY6_FUNGAL_1"/>
    <property type="match status" value="1"/>
</dbReference>
<dbReference type="CDD" id="cd12148">
    <property type="entry name" value="fungal_TF_MHR"/>
    <property type="match status" value="1"/>
</dbReference>
<comment type="caution">
    <text evidence="7">The sequence shown here is derived from an EMBL/GenBank/DDBJ whole genome shotgun (WGS) entry which is preliminary data.</text>
</comment>
<dbReference type="SMART" id="SM00906">
    <property type="entry name" value="Fungal_trans"/>
    <property type="match status" value="1"/>
</dbReference>
<dbReference type="Pfam" id="PF04082">
    <property type="entry name" value="Fungal_trans"/>
    <property type="match status" value="1"/>
</dbReference>
<dbReference type="PANTHER" id="PTHR46910:SF3">
    <property type="entry name" value="HALOTOLERANCE PROTEIN 9-RELATED"/>
    <property type="match status" value="1"/>
</dbReference>
<dbReference type="InterPro" id="IPR007219">
    <property type="entry name" value="XnlR_reg_dom"/>
</dbReference>
<accession>A0A1Y2B3D3</accession>
<name>A0A1Y2B3D3_9TREE</name>
<proteinExistence type="predicted"/>
<dbReference type="GO" id="GO:0008270">
    <property type="term" value="F:zinc ion binding"/>
    <property type="evidence" value="ECO:0007669"/>
    <property type="project" value="InterPro"/>
</dbReference>
<evidence type="ECO:0000256" key="2">
    <source>
        <dbReference type="ARBA" id="ARBA00022723"/>
    </source>
</evidence>
<dbReference type="CDD" id="cd00067">
    <property type="entry name" value="GAL4"/>
    <property type="match status" value="1"/>
</dbReference>
<comment type="subcellular location">
    <subcellularLocation>
        <location evidence="1">Nucleus</location>
    </subcellularLocation>
</comment>
<keyword evidence="8" id="KW-1185">Reference proteome</keyword>
<keyword evidence="4" id="KW-0539">Nucleus</keyword>
<feature type="domain" description="Zn(2)-C6 fungal-type" evidence="6">
    <location>
        <begin position="29"/>
        <end position="58"/>
    </location>
</feature>
<sequence length="825" mass="89231">MSQSVAGPSWNTKGTSYSGGKARSWVPRACDRCRKRKARCDEAVPCRNCSEAGVACTHDAPVLKRGPRPRQHTRDVEDRLRNLEHLISSIPGGSSAATPSLTSGELDQIRLAAHATTTTPGSDSSPGNAAWTGWYGDMVKTGLTPPMMIASASVDTYSSMNDGLGHTQSRITGGDMWPPGHTPGPGPGPGPSTVLNSHIINSHSPQPVLNHPHSPPTAAVPGQDLLYRDVEGQTKWLGPSSGMPLLDRLKISESRPAPTEEWLSLSVAIGLEADEQPLPPSAGPVGVKEEGPDDEGDLWGQLLDVCPQDLVDSLVQAYFTISHLLWPILHYPTFLAQYHDPAHRRSPSFVCLVMSLCCLSSRYTQDPRLPTLSPQLLALARVAVARLAAERSDVYLVQALFNMSVVQEGTLRPSLLWTYLSQALSMAIDLGLHRRVDEWSTFSAIDIEVRRRTMWALYCQNVKASCTFGRPPLLRLSDLDLDEPAAVDDVYISAEGGIGVQPDRPSVMAGFVAAIRLHMILERTIRRMNRVRRENPATTDSFLHLITCTAHLPSPTAPETELLPHVTDRLPGEWTFNTHTVSDPDNVRFFQKTRVFTLSHFIRLLVARGRFAEELEATTHEAASPETRSPPAAVSASTLGQIAQSALGIIGTYGLIDGRGRLGFFGAHAIAQLTQAGAGLIGIILHLRATIGNESILHVAIQGLPAAIKVLRQLGKRRPAGLRAAELLTEFSRACKIPVFIGFDVNSPDNSVVTDLAVEVPMLRSLPRRESVARARNDAENGTAANDFDQWLGIALMNASDAGGWAGGEAMLGEFQTGVGETHVP</sequence>
<dbReference type="InterPro" id="IPR036864">
    <property type="entry name" value="Zn2-C6_fun-type_DNA-bd_sf"/>
</dbReference>
<dbReference type="InParanoid" id="A0A1Y2B3D3"/>
<evidence type="ECO:0000256" key="4">
    <source>
        <dbReference type="ARBA" id="ARBA00023242"/>
    </source>
</evidence>
<keyword evidence="3" id="KW-0238">DNA-binding</keyword>
<dbReference type="GO" id="GO:0006351">
    <property type="term" value="P:DNA-templated transcription"/>
    <property type="evidence" value="ECO:0007669"/>
    <property type="project" value="InterPro"/>
</dbReference>
<dbReference type="InterPro" id="IPR050987">
    <property type="entry name" value="AtrR-like"/>
</dbReference>
<dbReference type="FunCoup" id="A0A1Y2B3D3">
    <property type="interactions" value="23"/>
</dbReference>
<dbReference type="Proteomes" id="UP000193986">
    <property type="component" value="Unassembled WGS sequence"/>
</dbReference>
<feature type="compositionally biased region" description="Pro residues" evidence="5">
    <location>
        <begin position="180"/>
        <end position="190"/>
    </location>
</feature>